<name>A0A6C0I5F2_9ZZZZ</name>
<proteinExistence type="predicted"/>
<organism evidence="1">
    <name type="scientific">viral metagenome</name>
    <dbReference type="NCBI Taxonomy" id="1070528"/>
    <lineage>
        <taxon>unclassified sequences</taxon>
        <taxon>metagenomes</taxon>
        <taxon>organismal metagenomes</taxon>
    </lineage>
</organism>
<accession>A0A6C0I5F2</accession>
<dbReference type="AlphaFoldDB" id="A0A6C0I5F2"/>
<evidence type="ECO:0000313" key="1">
    <source>
        <dbReference type="EMBL" id="QHT88019.1"/>
    </source>
</evidence>
<dbReference type="EMBL" id="MN740107">
    <property type="protein sequence ID" value="QHT88019.1"/>
    <property type="molecule type" value="Genomic_DNA"/>
</dbReference>
<reference evidence="1" key="1">
    <citation type="journal article" date="2020" name="Nature">
        <title>Giant virus diversity and host interactions through global metagenomics.</title>
        <authorList>
            <person name="Schulz F."/>
            <person name="Roux S."/>
            <person name="Paez-Espino D."/>
            <person name="Jungbluth S."/>
            <person name="Walsh D.A."/>
            <person name="Denef V.J."/>
            <person name="McMahon K.D."/>
            <person name="Konstantinidis K.T."/>
            <person name="Eloe-Fadrosh E.A."/>
            <person name="Kyrpides N.C."/>
            <person name="Woyke T."/>
        </authorList>
    </citation>
    <scope>NUCLEOTIDE SEQUENCE</scope>
    <source>
        <strain evidence="1">GVMAG-M-3300023184-191</strain>
    </source>
</reference>
<sequence length="56" mass="6527">MVVTYVIMMNGMKTMNHERMVSPPIHSWFSKMVKTIITMTFKNALFCCPLNKSIMI</sequence>
<protein>
    <submittedName>
        <fullName evidence="1">Uncharacterized protein</fullName>
    </submittedName>
</protein>